<dbReference type="InterPro" id="IPR036812">
    <property type="entry name" value="NAD(P)_OxRdtase_dom_sf"/>
</dbReference>
<evidence type="ECO:0000256" key="3">
    <source>
        <dbReference type="ARBA" id="ARBA00023002"/>
    </source>
</evidence>
<dbReference type="InterPro" id="IPR023210">
    <property type="entry name" value="NADP_OxRdtase_dom"/>
</dbReference>
<dbReference type="Gene3D" id="3.20.20.100">
    <property type="entry name" value="NADP-dependent oxidoreductase domain"/>
    <property type="match status" value="1"/>
</dbReference>
<dbReference type="GO" id="GO:0016616">
    <property type="term" value="F:oxidoreductase activity, acting on the CH-OH group of donors, NAD or NADP as acceptor"/>
    <property type="evidence" value="ECO:0007669"/>
    <property type="project" value="UniProtKB-ARBA"/>
</dbReference>
<dbReference type="EMBL" id="MCFL01000005">
    <property type="protein sequence ID" value="ORZ39591.1"/>
    <property type="molecule type" value="Genomic_DNA"/>
</dbReference>
<dbReference type="STRING" id="765915.A0A1Y2I0U2"/>
<dbReference type="InterPro" id="IPR020471">
    <property type="entry name" value="AKR"/>
</dbReference>
<dbReference type="Proteomes" id="UP000193411">
    <property type="component" value="Unassembled WGS sequence"/>
</dbReference>
<proteinExistence type="inferred from homology"/>
<dbReference type="OrthoDB" id="416253at2759"/>
<dbReference type="PANTHER" id="PTHR43827:SF3">
    <property type="entry name" value="NADP-DEPENDENT OXIDOREDUCTASE DOMAIN-CONTAINING PROTEIN"/>
    <property type="match status" value="1"/>
</dbReference>
<dbReference type="PANTHER" id="PTHR43827">
    <property type="entry name" value="2,5-DIKETO-D-GLUCONIC ACID REDUCTASE"/>
    <property type="match status" value="1"/>
</dbReference>
<protein>
    <submittedName>
        <fullName evidence="5">NADP-dependent oxidoreductase domain-containing protein</fullName>
    </submittedName>
</protein>
<evidence type="ECO:0000256" key="2">
    <source>
        <dbReference type="ARBA" id="ARBA00022857"/>
    </source>
</evidence>
<dbReference type="SUPFAM" id="SSF51430">
    <property type="entry name" value="NAD(P)-linked oxidoreductase"/>
    <property type="match status" value="1"/>
</dbReference>
<organism evidence="5 6">
    <name type="scientific">Catenaria anguillulae PL171</name>
    <dbReference type="NCBI Taxonomy" id="765915"/>
    <lineage>
        <taxon>Eukaryota</taxon>
        <taxon>Fungi</taxon>
        <taxon>Fungi incertae sedis</taxon>
        <taxon>Blastocladiomycota</taxon>
        <taxon>Blastocladiomycetes</taxon>
        <taxon>Blastocladiales</taxon>
        <taxon>Catenariaceae</taxon>
        <taxon>Catenaria</taxon>
    </lineage>
</organism>
<evidence type="ECO:0000259" key="4">
    <source>
        <dbReference type="Pfam" id="PF00248"/>
    </source>
</evidence>
<evidence type="ECO:0000313" key="5">
    <source>
        <dbReference type="EMBL" id="ORZ39591.1"/>
    </source>
</evidence>
<dbReference type="PRINTS" id="PR00069">
    <property type="entry name" value="ALDKETRDTASE"/>
</dbReference>
<keyword evidence="3" id="KW-0560">Oxidoreductase</keyword>
<accession>A0A1Y2I0U2</accession>
<comment type="caution">
    <text evidence="5">The sequence shown here is derived from an EMBL/GenBank/DDBJ whole genome shotgun (WGS) entry which is preliminary data.</text>
</comment>
<reference evidence="5 6" key="1">
    <citation type="submission" date="2016-07" db="EMBL/GenBank/DDBJ databases">
        <title>Pervasive Adenine N6-methylation of Active Genes in Fungi.</title>
        <authorList>
            <consortium name="DOE Joint Genome Institute"/>
            <person name="Mondo S.J."/>
            <person name="Dannebaum R.O."/>
            <person name="Kuo R.C."/>
            <person name="Labutti K."/>
            <person name="Haridas S."/>
            <person name="Kuo A."/>
            <person name="Salamov A."/>
            <person name="Ahrendt S.R."/>
            <person name="Lipzen A."/>
            <person name="Sullivan W."/>
            <person name="Andreopoulos W.B."/>
            <person name="Clum A."/>
            <person name="Lindquist E."/>
            <person name="Daum C."/>
            <person name="Ramamoorthy G.K."/>
            <person name="Gryganskyi A."/>
            <person name="Culley D."/>
            <person name="Magnuson J.K."/>
            <person name="James T.Y."/>
            <person name="O'Malley M.A."/>
            <person name="Stajich J.E."/>
            <person name="Spatafora J.W."/>
            <person name="Visel A."/>
            <person name="Grigoriev I.V."/>
        </authorList>
    </citation>
    <scope>NUCLEOTIDE SEQUENCE [LARGE SCALE GENOMIC DNA]</scope>
    <source>
        <strain evidence="5 6">PL171</strain>
    </source>
</reference>
<dbReference type="AlphaFoldDB" id="A0A1Y2I0U2"/>
<comment type="similarity">
    <text evidence="1">Belongs to the aldo/keto reductase family.</text>
</comment>
<evidence type="ECO:0000313" key="6">
    <source>
        <dbReference type="Proteomes" id="UP000193411"/>
    </source>
</evidence>
<sequence length="169" mass="19189">MLIHWPAIAGHPPSSDIHQSIRLGTWRALERHVREGTLAHIGVSNYTLAHLTQLAANCTIKPAVLQVEIHPWFIPQAEIDWCKANNVVVEAYSSLGEGKRLGVARAQVLLAWARMHGWVVLPKARSEERMRINLKSVRVDLTSDEVEALDRVARGKNHKFCWDPSKWRK</sequence>
<feature type="domain" description="NADP-dependent oxidoreductase" evidence="4">
    <location>
        <begin position="2"/>
        <end position="99"/>
    </location>
</feature>
<gene>
    <name evidence="5" type="ORF">BCR44DRAFT_1426834</name>
</gene>
<name>A0A1Y2I0U2_9FUNG</name>
<keyword evidence="6" id="KW-1185">Reference proteome</keyword>
<evidence type="ECO:0000256" key="1">
    <source>
        <dbReference type="ARBA" id="ARBA00007905"/>
    </source>
</evidence>
<dbReference type="Pfam" id="PF00248">
    <property type="entry name" value="Aldo_ket_red"/>
    <property type="match status" value="1"/>
</dbReference>
<keyword evidence="2" id="KW-0521">NADP</keyword>